<evidence type="ECO:0000313" key="7">
    <source>
        <dbReference type="EMBL" id="TCP31160.1"/>
    </source>
</evidence>
<dbReference type="PROSITE" id="PS51194">
    <property type="entry name" value="HELICASE_CTER"/>
    <property type="match status" value="1"/>
</dbReference>
<dbReference type="GO" id="GO:0005524">
    <property type="term" value="F:ATP binding"/>
    <property type="evidence" value="ECO:0007669"/>
    <property type="project" value="UniProtKB-KW"/>
</dbReference>
<evidence type="ECO:0000256" key="4">
    <source>
        <dbReference type="ARBA" id="ARBA00022840"/>
    </source>
</evidence>
<dbReference type="GO" id="GO:0016787">
    <property type="term" value="F:hydrolase activity"/>
    <property type="evidence" value="ECO:0007669"/>
    <property type="project" value="UniProtKB-KW"/>
</dbReference>
<dbReference type="PANTHER" id="PTHR10799">
    <property type="entry name" value="SNF2/RAD54 HELICASE FAMILY"/>
    <property type="match status" value="1"/>
</dbReference>
<dbReference type="CDD" id="cd18011">
    <property type="entry name" value="DEXDc_RapA"/>
    <property type="match status" value="1"/>
</dbReference>
<proteinExistence type="predicted"/>
<reference evidence="7 8" key="1">
    <citation type="submission" date="2019-03" db="EMBL/GenBank/DDBJ databases">
        <title>Genomic Encyclopedia of Type Strains, Phase IV (KMG-IV): sequencing the most valuable type-strain genomes for metagenomic binning, comparative biology and taxonomic classification.</title>
        <authorList>
            <person name="Goeker M."/>
        </authorList>
    </citation>
    <scope>NUCLEOTIDE SEQUENCE [LARGE SCALE GENOMIC DNA]</scope>
    <source>
        <strain evidence="7 8">DSM 19377</strain>
    </source>
</reference>
<dbReference type="GO" id="GO:0004386">
    <property type="term" value="F:helicase activity"/>
    <property type="evidence" value="ECO:0007669"/>
    <property type="project" value="UniProtKB-KW"/>
</dbReference>
<gene>
    <name evidence="7" type="ORF">EV207_10341</name>
</gene>
<dbReference type="InterPro" id="IPR049730">
    <property type="entry name" value="SNF2/RAD54-like_C"/>
</dbReference>
<name>A0A4R2P855_9BACL</name>
<dbReference type="InterPro" id="IPR014001">
    <property type="entry name" value="Helicase_ATP-bd"/>
</dbReference>
<dbReference type="CDD" id="cd18793">
    <property type="entry name" value="SF2_C_SNF"/>
    <property type="match status" value="1"/>
</dbReference>
<protein>
    <submittedName>
        <fullName evidence="7">Helicase-like protein</fullName>
    </submittedName>
</protein>
<dbReference type="EMBL" id="SLXK01000003">
    <property type="protein sequence ID" value="TCP31160.1"/>
    <property type="molecule type" value="Genomic_DNA"/>
</dbReference>
<organism evidence="7 8">
    <name type="scientific">Scopulibacillus darangshiensis</name>
    <dbReference type="NCBI Taxonomy" id="442528"/>
    <lineage>
        <taxon>Bacteria</taxon>
        <taxon>Bacillati</taxon>
        <taxon>Bacillota</taxon>
        <taxon>Bacilli</taxon>
        <taxon>Bacillales</taxon>
        <taxon>Sporolactobacillaceae</taxon>
        <taxon>Scopulibacillus</taxon>
    </lineage>
</organism>
<feature type="domain" description="Helicase C-terminal" evidence="6">
    <location>
        <begin position="355"/>
        <end position="507"/>
    </location>
</feature>
<dbReference type="InterPro" id="IPR001650">
    <property type="entry name" value="Helicase_C-like"/>
</dbReference>
<feature type="domain" description="Helicase ATP-binding" evidence="5">
    <location>
        <begin position="70"/>
        <end position="224"/>
    </location>
</feature>
<dbReference type="OrthoDB" id="9814088at2"/>
<dbReference type="Gene3D" id="3.40.50.10810">
    <property type="entry name" value="Tandem AAA-ATPase domain"/>
    <property type="match status" value="1"/>
</dbReference>
<accession>A0A4R2P855</accession>
<evidence type="ECO:0000259" key="5">
    <source>
        <dbReference type="PROSITE" id="PS51192"/>
    </source>
</evidence>
<evidence type="ECO:0000256" key="3">
    <source>
        <dbReference type="ARBA" id="ARBA00022806"/>
    </source>
</evidence>
<dbReference type="PROSITE" id="PS51192">
    <property type="entry name" value="HELICASE_ATP_BIND_1"/>
    <property type="match status" value="1"/>
</dbReference>
<keyword evidence="8" id="KW-1185">Reference proteome</keyword>
<dbReference type="AlphaFoldDB" id="A0A4R2P855"/>
<evidence type="ECO:0000259" key="6">
    <source>
        <dbReference type="PROSITE" id="PS51194"/>
    </source>
</evidence>
<evidence type="ECO:0000256" key="1">
    <source>
        <dbReference type="ARBA" id="ARBA00022741"/>
    </source>
</evidence>
<keyword evidence="3 7" id="KW-0347">Helicase</keyword>
<keyword evidence="1" id="KW-0547">Nucleotide-binding</keyword>
<dbReference type="InterPro" id="IPR038718">
    <property type="entry name" value="SNF2-like_sf"/>
</dbReference>
<sequence length="558" mass="64587">MVPEIHFDRSWHDDFLSRIETDGPWGNWDLYQLAYHAEQELLVPSFNGLLAPGHLPQLKPHPHQIETAQTVIEQMHGKAILADEVGLGKTIEAGLIMKEYMIRGLAKKILILVPASLVMQWAAELNDKFYIPAIPQRKSYVWEQCDVVISSIDTAKRSPHKEIIMEQDYDLIIIDEAHKLKNHKTKNYQFVQSLKKKFCLLLTATPVQNRLDEIFYLVSLLKPGYLGNAETFAKDYRSGKTDVKNEATLKELINQVMVRNRREDTGLDWPKRHIQSIDIPLNDEERALYDSLTVLKDSMLIQGFSLLTLQREACSSREAVYMTLKKMLDKAEDHALPKMIEPIMERVNKVKKNSKAEKALELIKQIDNKVIIFTEYRATQLYLQWFFQQHGISSVPFRGGFKRSKKDWMKMLFQNHAQVLIATEAGGEGINLQFCQHVINYDLPWNPMRIEQRIGRIHRLGQEEDVHIYNFATKGTVEEHILQLLYDKIDLFENVIGQLDEILTRLDIKNLDSQLFRIFDESESAGEIKIKMDNLASVINSEREDLEDDDYHEASGNS</sequence>
<dbReference type="Pfam" id="PF00271">
    <property type="entry name" value="Helicase_C"/>
    <property type="match status" value="1"/>
</dbReference>
<dbReference type="InterPro" id="IPR000330">
    <property type="entry name" value="SNF2_N"/>
</dbReference>
<dbReference type="Gene3D" id="3.40.50.300">
    <property type="entry name" value="P-loop containing nucleotide triphosphate hydrolases"/>
    <property type="match status" value="1"/>
</dbReference>
<keyword evidence="2" id="KW-0378">Hydrolase</keyword>
<comment type="caution">
    <text evidence="7">The sequence shown here is derived from an EMBL/GenBank/DDBJ whole genome shotgun (WGS) entry which is preliminary data.</text>
</comment>
<keyword evidence="4" id="KW-0067">ATP-binding</keyword>
<dbReference type="Proteomes" id="UP000295416">
    <property type="component" value="Unassembled WGS sequence"/>
</dbReference>
<dbReference type="Pfam" id="PF00176">
    <property type="entry name" value="SNF2-rel_dom"/>
    <property type="match status" value="1"/>
</dbReference>
<dbReference type="SMART" id="SM00490">
    <property type="entry name" value="HELICc"/>
    <property type="match status" value="1"/>
</dbReference>
<dbReference type="SMART" id="SM00487">
    <property type="entry name" value="DEXDc"/>
    <property type="match status" value="1"/>
</dbReference>
<dbReference type="SUPFAM" id="SSF52540">
    <property type="entry name" value="P-loop containing nucleoside triphosphate hydrolases"/>
    <property type="match status" value="2"/>
</dbReference>
<evidence type="ECO:0000256" key="2">
    <source>
        <dbReference type="ARBA" id="ARBA00022801"/>
    </source>
</evidence>
<dbReference type="RefSeq" id="WP_132743676.1">
    <property type="nucleotide sequence ID" value="NZ_SLXK01000003.1"/>
</dbReference>
<dbReference type="InterPro" id="IPR057342">
    <property type="entry name" value="DEXDc_RapA"/>
</dbReference>
<evidence type="ECO:0000313" key="8">
    <source>
        <dbReference type="Proteomes" id="UP000295416"/>
    </source>
</evidence>
<dbReference type="InterPro" id="IPR027417">
    <property type="entry name" value="P-loop_NTPase"/>
</dbReference>